<evidence type="ECO:0000256" key="5">
    <source>
        <dbReference type="ARBA" id="ARBA00022989"/>
    </source>
</evidence>
<dbReference type="PROSITE" id="PS50928">
    <property type="entry name" value="ABC_TM1"/>
    <property type="match status" value="1"/>
</dbReference>
<evidence type="ECO:0000256" key="1">
    <source>
        <dbReference type="ARBA" id="ARBA00004651"/>
    </source>
</evidence>
<evidence type="ECO:0000313" key="10">
    <source>
        <dbReference type="EMBL" id="TQM04101.1"/>
    </source>
</evidence>
<name>A0A543D433_9PSEU</name>
<feature type="transmembrane region" description="Helical" evidence="7">
    <location>
        <begin position="124"/>
        <end position="147"/>
    </location>
</feature>
<gene>
    <name evidence="10" type="ORF">FB558_7130</name>
</gene>
<dbReference type="InterPro" id="IPR035906">
    <property type="entry name" value="MetI-like_sf"/>
</dbReference>
<keyword evidence="5 7" id="KW-1133">Transmembrane helix</keyword>
<feature type="region of interest" description="Disordered" evidence="8">
    <location>
        <begin position="1"/>
        <end position="22"/>
    </location>
</feature>
<reference evidence="10 11" key="1">
    <citation type="submission" date="2019-06" db="EMBL/GenBank/DDBJ databases">
        <title>Sequencing the genomes of 1000 actinobacteria strains.</title>
        <authorList>
            <person name="Klenk H.-P."/>
        </authorList>
    </citation>
    <scope>NUCLEOTIDE SEQUENCE [LARGE SCALE GENOMIC DNA]</scope>
    <source>
        <strain evidence="10 11">DSM 45301</strain>
    </source>
</reference>
<dbReference type="Pfam" id="PF00528">
    <property type="entry name" value="BPD_transp_1"/>
    <property type="match status" value="1"/>
</dbReference>
<comment type="similarity">
    <text evidence="7">Belongs to the binding-protein-dependent transport system permease family.</text>
</comment>
<evidence type="ECO:0000259" key="9">
    <source>
        <dbReference type="PROSITE" id="PS50928"/>
    </source>
</evidence>
<protein>
    <submittedName>
        <fullName evidence="10">Carbohydrate ABC transporter membrane protein 1 (CUT1 family)</fullName>
    </submittedName>
</protein>
<keyword evidence="6 7" id="KW-0472">Membrane</keyword>
<keyword evidence="4 7" id="KW-0812">Transmembrane</keyword>
<comment type="caution">
    <text evidence="10">The sequence shown here is derived from an EMBL/GenBank/DDBJ whole genome shotgun (WGS) entry which is preliminary data.</text>
</comment>
<keyword evidence="11" id="KW-1185">Reference proteome</keyword>
<feature type="transmembrane region" description="Helical" evidence="7">
    <location>
        <begin position="91"/>
        <end position="118"/>
    </location>
</feature>
<evidence type="ECO:0000256" key="8">
    <source>
        <dbReference type="SAM" id="MobiDB-lite"/>
    </source>
</evidence>
<evidence type="ECO:0000256" key="2">
    <source>
        <dbReference type="ARBA" id="ARBA00022448"/>
    </source>
</evidence>
<dbReference type="PANTHER" id="PTHR30193:SF41">
    <property type="entry name" value="DIACETYLCHITOBIOSE UPTAKE SYSTEM PERMEASE PROTEIN NGCF"/>
    <property type="match status" value="1"/>
</dbReference>
<evidence type="ECO:0000313" key="11">
    <source>
        <dbReference type="Proteomes" id="UP000315677"/>
    </source>
</evidence>
<dbReference type="RefSeq" id="WP_246106987.1">
    <property type="nucleotide sequence ID" value="NZ_VFPA01000005.1"/>
</dbReference>
<dbReference type="SUPFAM" id="SSF161098">
    <property type="entry name" value="MetI-like"/>
    <property type="match status" value="1"/>
</dbReference>
<accession>A0A543D433</accession>
<sequence length="315" mass="34405">MTAGTTTAAPAAGAPVSGAPAAARRSGNTRETWVALGFIAPTLLGFVVFYFWPSLRGLWLSLTDYQFFSTSSFVGLANYQRLLADETFWNAMAVTVWYVVLNIGFQTVLAVALAVLLHRLTRSVVIRGLVLLPYLVANVVVALLWFWMLDAQIGIVNQVLGWVGLGPISFFGSEAWAIPTIAFVNTWRHLGYTALLIFAGLVMIPRTLYEAGRVDGASELQMFRRITLPLLRPVLALVLVITVVGSFQVFDTVAVTTAGGPADASRVIQYYIFDLAFQRLDYGYASAVSVVLLVILSVIAFVQLRLMRANESDLS</sequence>
<feature type="transmembrane region" description="Helical" evidence="7">
    <location>
        <begin position="190"/>
        <end position="209"/>
    </location>
</feature>
<evidence type="ECO:0000256" key="7">
    <source>
        <dbReference type="RuleBase" id="RU363032"/>
    </source>
</evidence>
<keyword evidence="3" id="KW-1003">Cell membrane</keyword>
<dbReference type="CDD" id="cd06261">
    <property type="entry name" value="TM_PBP2"/>
    <property type="match status" value="1"/>
</dbReference>
<dbReference type="GO" id="GO:0055085">
    <property type="term" value="P:transmembrane transport"/>
    <property type="evidence" value="ECO:0007669"/>
    <property type="project" value="InterPro"/>
</dbReference>
<dbReference type="InterPro" id="IPR051393">
    <property type="entry name" value="ABC_transporter_permease"/>
</dbReference>
<evidence type="ECO:0000256" key="4">
    <source>
        <dbReference type="ARBA" id="ARBA00022692"/>
    </source>
</evidence>
<dbReference type="GO" id="GO:0005886">
    <property type="term" value="C:plasma membrane"/>
    <property type="evidence" value="ECO:0007669"/>
    <property type="project" value="UniProtKB-SubCell"/>
</dbReference>
<feature type="transmembrane region" description="Helical" evidence="7">
    <location>
        <begin position="230"/>
        <end position="250"/>
    </location>
</feature>
<dbReference type="PANTHER" id="PTHR30193">
    <property type="entry name" value="ABC TRANSPORTER PERMEASE PROTEIN"/>
    <property type="match status" value="1"/>
</dbReference>
<proteinExistence type="inferred from homology"/>
<feature type="transmembrane region" description="Helical" evidence="7">
    <location>
        <begin position="282"/>
        <end position="302"/>
    </location>
</feature>
<feature type="transmembrane region" description="Helical" evidence="7">
    <location>
        <begin position="33"/>
        <end position="52"/>
    </location>
</feature>
<dbReference type="Proteomes" id="UP000315677">
    <property type="component" value="Unassembled WGS sequence"/>
</dbReference>
<dbReference type="EMBL" id="VFPA01000005">
    <property type="protein sequence ID" value="TQM04101.1"/>
    <property type="molecule type" value="Genomic_DNA"/>
</dbReference>
<dbReference type="InterPro" id="IPR000515">
    <property type="entry name" value="MetI-like"/>
</dbReference>
<dbReference type="Gene3D" id="1.10.3720.10">
    <property type="entry name" value="MetI-like"/>
    <property type="match status" value="1"/>
</dbReference>
<comment type="subcellular location">
    <subcellularLocation>
        <location evidence="1 7">Cell membrane</location>
        <topology evidence="1 7">Multi-pass membrane protein</topology>
    </subcellularLocation>
</comment>
<dbReference type="AlphaFoldDB" id="A0A543D433"/>
<evidence type="ECO:0000256" key="6">
    <source>
        <dbReference type="ARBA" id="ARBA00023136"/>
    </source>
</evidence>
<keyword evidence="2 7" id="KW-0813">Transport</keyword>
<feature type="domain" description="ABC transmembrane type-1" evidence="9">
    <location>
        <begin position="92"/>
        <end position="303"/>
    </location>
</feature>
<organism evidence="10 11">
    <name type="scientific">Pseudonocardia kunmingensis</name>
    <dbReference type="NCBI Taxonomy" id="630975"/>
    <lineage>
        <taxon>Bacteria</taxon>
        <taxon>Bacillati</taxon>
        <taxon>Actinomycetota</taxon>
        <taxon>Actinomycetes</taxon>
        <taxon>Pseudonocardiales</taxon>
        <taxon>Pseudonocardiaceae</taxon>
        <taxon>Pseudonocardia</taxon>
    </lineage>
</organism>
<evidence type="ECO:0000256" key="3">
    <source>
        <dbReference type="ARBA" id="ARBA00022475"/>
    </source>
</evidence>